<evidence type="ECO:0000256" key="1">
    <source>
        <dbReference type="SAM" id="MobiDB-lite"/>
    </source>
</evidence>
<dbReference type="Proteomes" id="UP000274504">
    <property type="component" value="Unassembled WGS sequence"/>
</dbReference>
<name>A0A0R3S9Y6_HYMDI</name>
<evidence type="ECO:0000313" key="2">
    <source>
        <dbReference type="EMBL" id="VDL18575.1"/>
    </source>
</evidence>
<feature type="compositionally biased region" description="Low complexity" evidence="1">
    <location>
        <begin position="29"/>
        <end position="60"/>
    </location>
</feature>
<protein>
    <submittedName>
        <fullName evidence="4">EYA1</fullName>
    </submittedName>
</protein>
<reference evidence="2 3" key="2">
    <citation type="submission" date="2018-11" db="EMBL/GenBank/DDBJ databases">
        <authorList>
            <consortium name="Pathogen Informatics"/>
        </authorList>
    </citation>
    <scope>NUCLEOTIDE SEQUENCE [LARGE SCALE GENOMIC DNA]</scope>
</reference>
<reference evidence="4" key="1">
    <citation type="submission" date="2017-02" db="UniProtKB">
        <authorList>
            <consortium name="WormBaseParasite"/>
        </authorList>
    </citation>
    <scope>IDENTIFICATION</scope>
</reference>
<evidence type="ECO:0000313" key="4">
    <source>
        <dbReference type="WBParaSite" id="HDID_0000111301-mRNA-1"/>
    </source>
</evidence>
<evidence type="ECO:0000313" key="3">
    <source>
        <dbReference type="Proteomes" id="UP000274504"/>
    </source>
</evidence>
<proteinExistence type="predicted"/>
<dbReference type="EMBL" id="UYSG01000187">
    <property type="protein sequence ID" value="VDL18575.1"/>
    <property type="molecule type" value="Genomic_DNA"/>
</dbReference>
<sequence>MMVTHNCVPMTEPASNESFSLKPYASLGCHSSGNRSSSTSPSKLNSSSNTSSSGTTSSSDSGEKTLDSDSTSVYIYTEGQFQHHPKFFTSDEEEEDWSISENAASGVTHFTYKEPIYIPTYRLMTALDIWIQEIRGQTENESPSPMISKPLT</sequence>
<dbReference type="WBParaSite" id="HDID_0000111301-mRNA-1">
    <property type="protein sequence ID" value="HDID_0000111301-mRNA-1"/>
    <property type="gene ID" value="HDID_0000111301"/>
</dbReference>
<feature type="region of interest" description="Disordered" evidence="1">
    <location>
        <begin position="29"/>
        <end position="68"/>
    </location>
</feature>
<dbReference type="AlphaFoldDB" id="A0A0R3S9Y6"/>
<dbReference type="OrthoDB" id="6274447at2759"/>
<organism evidence="4">
    <name type="scientific">Hymenolepis diminuta</name>
    <name type="common">Rat tapeworm</name>
    <dbReference type="NCBI Taxonomy" id="6216"/>
    <lineage>
        <taxon>Eukaryota</taxon>
        <taxon>Metazoa</taxon>
        <taxon>Spiralia</taxon>
        <taxon>Lophotrochozoa</taxon>
        <taxon>Platyhelminthes</taxon>
        <taxon>Cestoda</taxon>
        <taxon>Eucestoda</taxon>
        <taxon>Cyclophyllidea</taxon>
        <taxon>Hymenolepididae</taxon>
        <taxon>Hymenolepis</taxon>
    </lineage>
</organism>
<gene>
    <name evidence="2" type="ORF">HDID_LOCUS1114</name>
</gene>
<accession>A0A0R3S9Y6</accession>